<dbReference type="RefSeq" id="WP_315626309.1">
    <property type="nucleotide sequence ID" value="NZ_JAUHMF010000010.1"/>
</dbReference>
<keyword evidence="2" id="KW-1185">Reference proteome</keyword>
<dbReference type="EMBL" id="JAUHMF010000010">
    <property type="protein sequence ID" value="MDT8899526.1"/>
    <property type="molecule type" value="Genomic_DNA"/>
</dbReference>
<protein>
    <submittedName>
        <fullName evidence="1">Uncharacterized protein</fullName>
    </submittedName>
</protein>
<evidence type="ECO:0000313" key="1">
    <source>
        <dbReference type="EMBL" id="MDT8899526.1"/>
    </source>
</evidence>
<evidence type="ECO:0000313" key="2">
    <source>
        <dbReference type="Proteomes" id="UP001254165"/>
    </source>
</evidence>
<gene>
    <name evidence="1" type="ORF">QYE77_14775</name>
</gene>
<organism evidence="1 2">
    <name type="scientific">Thermanaerothrix solaris</name>
    <dbReference type="NCBI Taxonomy" id="3058434"/>
    <lineage>
        <taxon>Bacteria</taxon>
        <taxon>Bacillati</taxon>
        <taxon>Chloroflexota</taxon>
        <taxon>Anaerolineae</taxon>
        <taxon>Anaerolineales</taxon>
        <taxon>Anaerolineaceae</taxon>
        <taxon>Thermanaerothrix</taxon>
    </lineage>
</organism>
<keyword evidence="1" id="KW-0614">Plasmid</keyword>
<proteinExistence type="predicted"/>
<dbReference type="Proteomes" id="UP001254165">
    <property type="component" value="Unassembled WGS sequence"/>
</dbReference>
<name>A0ABU3NUL3_9CHLR</name>
<sequence>MKACTVHIEYPESPQARPRLNRLEALGADLVTFSVDAARIGTEVLVTPERLILAGEEVALPEHVPDYQAHVAVHKGFEILIEDICSGHSRRRMVRRIRIAARK</sequence>
<comment type="caution">
    <text evidence="1">The sequence shown here is derived from an EMBL/GenBank/DDBJ whole genome shotgun (WGS) entry which is preliminary data.</text>
</comment>
<reference evidence="1 2" key="1">
    <citation type="submission" date="2023-07" db="EMBL/GenBank/DDBJ databases">
        <title>Novel species of Thermanaerothrix with wide hydrolytic capabilities.</title>
        <authorList>
            <person name="Zayulina K.S."/>
            <person name="Podosokorskaya O.A."/>
            <person name="Elcheninov A.G."/>
        </authorList>
    </citation>
    <scope>NUCLEOTIDE SEQUENCE [LARGE SCALE GENOMIC DNA]</scope>
    <source>
        <strain evidence="1 2">4228-RoL</strain>
        <plasmid evidence="1">p4228-RoL</plasmid>
    </source>
</reference>
<accession>A0ABU3NUL3</accession>
<geneLocation type="plasmid" evidence="1">
    <name>p4228-RoL</name>
</geneLocation>